<evidence type="ECO:0000259" key="1">
    <source>
        <dbReference type="Pfam" id="PF21941"/>
    </source>
</evidence>
<dbReference type="EMBL" id="QUNF01000023">
    <property type="protein sequence ID" value="REG82022.1"/>
    <property type="molecule type" value="Genomic_DNA"/>
</dbReference>
<protein>
    <recommendedName>
        <fullName evidence="1">SMEK domain-containing protein</fullName>
    </recommendedName>
</protein>
<sequence length="362" mass="43204">MNNREIKIKAISEYFARIEIQVRNLNHQNLNDLNVVSEVLFSNIFNVIFDYCLESTNKTASNHPCIDLIDKKNRVSIQVTSDKSNRKIQKTINCFSYNQMYQFYDRIIVFIIGEKQKSYRSLVLPKEFSFNPNEDIIDFKTLLRFTNNLTIDKMNKVINILQVELKGGSPKRNNIKNSRTKFKQIQTIKKRIEKHLVKNLTLAEWREYAELLEFEPCYRFMYSSLNIRSIEDRSYPELVENEKGYNNWMKLELWDFYPNGLEFVVQYSKKVVVKNGKDWRFALNNEEGALNCCLFLRLPYENIVELEMETDDYNSYPTIFVEYLNDDSPFEQEVYGLIGFYKREKMQKPRKTYYLGEVPSQK</sequence>
<dbReference type="Pfam" id="PF21941">
    <property type="entry name" value="SMEK_N"/>
    <property type="match status" value="1"/>
</dbReference>
<dbReference type="OrthoDB" id="8440659at2"/>
<dbReference type="AlphaFoldDB" id="A0A3E0DKJ8"/>
<evidence type="ECO:0000313" key="3">
    <source>
        <dbReference type="Proteomes" id="UP000256405"/>
    </source>
</evidence>
<gene>
    <name evidence="2" type="ORF">C8N25_12311</name>
</gene>
<keyword evidence="3" id="KW-1185">Reference proteome</keyword>
<comment type="caution">
    <text evidence="2">The sequence shown here is derived from an EMBL/GenBank/DDBJ whole genome shotgun (WGS) entry which is preliminary data.</text>
</comment>
<accession>A0A3E0DKJ8</accession>
<organism evidence="2 3">
    <name type="scientific">Algoriphagus antarcticus</name>
    <dbReference type="NCBI Taxonomy" id="238540"/>
    <lineage>
        <taxon>Bacteria</taxon>
        <taxon>Pseudomonadati</taxon>
        <taxon>Bacteroidota</taxon>
        <taxon>Cytophagia</taxon>
        <taxon>Cytophagales</taxon>
        <taxon>Cyclobacteriaceae</taxon>
        <taxon>Algoriphagus</taxon>
    </lineage>
</organism>
<evidence type="ECO:0000313" key="2">
    <source>
        <dbReference type="EMBL" id="REG82022.1"/>
    </source>
</evidence>
<dbReference type="Proteomes" id="UP000256405">
    <property type="component" value="Unassembled WGS sequence"/>
</dbReference>
<name>A0A3E0DKJ8_9BACT</name>
<reference evidence="2 3" key="1">
    <citation type="submission" date="2018-08" db="EMBL/GenBank/DDBJ databases">
        <title>Genomic Encyclopedia of Archaeal and Bacterial Type Strains, Phase II (KMG-II): from individual species to whole genera.</title>
        <authorList>
            <person name="Goeker M."/>
        </authorList>
    </citation>
    <scope>NUCLEOTIDE SEQUENCE [LARGE SCALE GENOMIC DNA]</scope>
    <source>
        <strain evidence="2 3">DSM 15986</strain>
    </source>
</reference>
<dbReference type="RefSeq" id="WP_086542657.1">
    <property type="nucleotide sequence ID" value="NZ_MSSW01000051.1"/>
</dbReference>
<dbReference type="NCBIfam" id="NF033859">
    <property type="entry name" value="SMEK_N"/>
    <property type="match status" value="1"/>
</dbReference>
<dbReference type="InterPro" id="IPR047740">
    <property type="entry name" value="SMEK_dom"/>
</dbReference>
<feature type="domain" description="SMEK" evidence="1">
    <location>
        <begin position="11"/>
        <end position="144"/>
    </location>
</feature>
<proteinExistence type="predicted"/>